<keyword evidence="2" id="KW-0812">Transmembrane</keyword>
<gene>
    <name evidence="3" type="ORF">IAB27_04290</name>
</gene>
<feature type="transmembrane region" description="Helical" evidence="2">
    <location>
        <begin position="12"/>
        <end position="36"/>
    </location>
</feature>
<dbReference type="AlphaFoldDB" id="A0A9D1CZ52"/>
<feature type="transmembrane region" description="Helical" evidence="2">
    <location>
        <begin position="153"/>
        <end position="176"/>
    </location>
</feature>
<sequence length="516" mass="59115">MEQLSFMEKLQVLFSNILAHPLFLIILLMPVVLLLLRKRHGKKIFIGVYLLVIIFVLFIGNEVIFELFDNMMDGLFMTLYFPNFITLFVVVVLCSIIALVSFFDKKMYRINKIINITGFAIVQFMFVLILTTVRSNNIDIYADNALYSNSDVLTLMQLLMGAFALQIISILIINGINKVTAILDKNPNKKNIFSRIKKVKIDDSKIGYINVVDTKNPKKTKLKPFSFDLDKIEEVSVKSSKGESPNIFESKPTFAVDVFNEKPVLEDTSLNVSNNKLETDNKVSEEIKDTSKVENVLDKPKKKPSKKGKKKNNKKIEQKNNKQKITGEILTKEILNKIKEVEGLGGLTSSVSQTMDVLPKETKLVKPEIRKIEKKKDDLEKTETPVKPVVSTEPVIKEIVPPVSNDNLVKPDLMKPMENFDNYEGYNSKFINKANTLAQEMFEMAKPEPIRAYSIDNLDIINMQLTLDTVIKYKFQRGVKLRRYDESPTIDDLNIFDFDKLMKILPKSKVYRKMGK</sequence>
<feature type="region of interest" description="Disordered" evidence="1">
    <location>
        <begin position="288"/>
        <end position="322"/>
    </location>
</feature>
<organism evidence="3 4">
    <name type="scientific">Candidatus Coprosoma intestinipullorum</name>
    <dbReference type="NCBI Taxonomy" id="2840752"/>
    <lineage>
        <taxon>Bacteria</taxon>
        <taxon>Bacillati</taxon>
        <taxon>Bacillota</taxon>
        <taxon>Bacillota incertae sedis</taxon>
        <taxon>Candidatus Coprosoma</taxon>
    </lineage>
</organism>
<keyword evidence="2" id="KW-1133">Transmembrane helix</keyword>
<protein>
    <submittedName>
        <fullName evidence="3">Uncharacterized protein</fullName>
    </submittedName>
</protein>
<feature type="transmembrane region" description="Helical" evidence="2">
    <location>
        <begin position="48"/>
        <end position="68"/>
    </location>
</feature>
<reference evidence="3" key="1">
    <citation type="submission" date="2020-10" db="EMBL/GenBank/DDBJ databases">
        <authorList>
            <person name="Gilroy R."/>
        </authorList>
    </citation>
    <scope>NUCLEOTIDE SEQUENCE</scope>
    <source>
        <strain evidence="3">CHK147-3167</strain>
    </source>
</reference>
<reference evidence="3" key="2">
    <citation type="journal article" date="2021" name="PeerJ">
        <title>Extensive microbial diversity within the chicken gut microbiome revealed by metagenomics and culture.</title>
        <authorList>
            <person name="Gilroy R."/>
            <person name="Ravi A."/>
            <person name="Getino M."/>
            <person name="Pursley I."/>
            <person name="Horton D.L."/>
            <person name="Alikhan N.F."/>
            <person name="Baker D."/>
            <person name="Gharbi K."/>
            <person name="Hall N."/>
            <person name="Watson M."/>
            <person name="Adriaenssens E.M."/>
            <person name="Foster-Nyarko E."/>
            <person name="Jarju S."/>
            <person name="Secka A."/>
            <person name="Antonio M."/>
            <person name="Oren A."/>
            <person name="Chaudhuri R.R."/>
            <person name="La Ragione R."/>
            <person name="Hildebrand F."/>
            <person name="Pallen M.J."/>
        </authorList>
    </citation>
    <scope>NUCLEOTIDE SEQUENCE</scope>
    <source>
        <strain evidence="3">CHK147-3167</strain>
    </source>
</reference>
<accession>A0A9D1CZ52</accession>
<proteinExistence type="predicted"/>
<feature type="compositionally biased region" description="Basic and acidic residues" evidence="1">
    <location>
        <begin position="288"/>
        <end position="299"/>
    </location>
</feature>
<feature type="transmembrane region" description="Helical" evidence="2">
    <location>
        <begin position="80"/>
        <end position="101"/>
    </location>
</feature>
<evidence type="ECO:0000313" key="3">
    <source>
        <dbReference type="EMBL" id="HIQ90825.1"/>
    </source>
</evidence>
<dbReference type="EMBL" id="DVFV01000079">
    <property type="protein sequence ID" value="HIQ90825.1"/>
    <property type="molecule type" value="Genomic_DNA"/>
</dbReference>
<feature type="transmembrane region" description="Helical" evidence="2">
    <location>
        <begin position="113"/>
        <end position="133"/>
    </location>
</feature>
<name>A0A9D1CZ52_9FIRM</name>
<feature type="compositionally biased region" description="Basic residues" evidence="1">
    <location>
        <begin position="300"/>
        <end position="313"/>
    </location>
</feature>
<evidence type="ECO:0000256" key="1">
    <source>
        <dbReference type="SAM" id="MobiDB-lite"/>
    </source>
</evidence>
<evidence type="ECO:0000256" key="2">
    <source>
        <dbReference type="SAM" id="Phobius"/>
    </source>
</evidence>
<keyword evidence="2" id="KW-0472">Membrane</keyword>
<dbReference type="Proteomes" id="UP000886786">
    <property type="component" value="Unassembled WGS sequence"/>
</dbReference>
<comment type="caution">
    <text evidence="3">The sequence shown here is derived from an EMBL/GenBank/DDBJ whole genome shotgun (WGS) entry which is preliminary data.</text>
</comment>
<evidence type="ECO:0000313" key="4">
    <source>
        <dbReference type="Proteomes" id="UP000886786"/>
    </source>
</evidence>